<dbReference type="STRING" id="196109.A0A136II30"/>
<gene>
    <name evidence="19" type="ORF">Micbo1qcDRAFT_181477</name>
</gene>
<keyword evidence="20" id="KW-1185">Reference proteome</keyword>
<evidence type="ECO:0000256" key="1">
    <source>
        <dbReference type="ARBA" id="ARBA00004141"/>
    </source>
</evidence>
<evidence type="ECO:0000256" key="14">
    <source>
        <dbReference type="PROSITE-ProRule" id="PRU01356"/>
    </source>
</evidence>
<evidence type="ECO:0000256" key="15">
    <source>
        <dbReference type="SAM" id="MobiDB-lite"/>
    </source>
</evidence>
<comment type="subcellular location">
    <subcellularLocation>
        <location evidence="2">Membrane</location>
        <topology evidence="2">Lipid-anchor</topology>
        <topology evidence="2">GPI-anchor</topology>
    </subcellularLocation>
    <subcellularLocation>
        <location evidence="1">Membrane</location>
        <topology evidence="1">Multi-pass membrane protein</topology>
    </subcellularLocation>
    <subcellularLocation>
        <location evidence="3">Secreted</location>
    </subcellularLocation>
</comment>
<keyword evidence="14" id="KW-0408">Iron</keyword>
<evidence type="ECO:0000256" key="10">
    <source>
        <dbReference type="ARBA" id="ARBA00023136"/>
    </source>
</evidence>
<keyword evidence="14" id="KW-0349">Heme</keyword>
<evidence type="ECO:0000256" key="3">
    <source>
        <dbReference type="ARBA" id="ARBA00004613"/>
    </source>
</evidence>
<feature type="domain" description="CFEM" evidence="18">
    <location>
        <begin position="8"/>
        <end position="120"/>
    </location>
</feature>
<feature type="signal peptide" evidence="17">
    <location>
        <begin position="1"/>
        <end position="21"/>
    </location>
</feature>
<feature type="disulfide bond" evidence="14">
    <location>
        <begin position="60"/>
        <end position="93"/>
    </location>
</feature>
<keyword evidence="7 16" id="KW-0812">Transmembrane</keyword>
<evidence type="ECO:0000256" key="8">
    <source>
        <dbReference type="ARBA" id="ARBA00022729"/>
    </source>
</evidence>
<evidence type="ECO:0000313" key="19">
    <source>
        <dbReference type="EMBL" id="KXJ84636.1"/>
    </source>
</evidence>
<keyword evidence="9 16" id="KW-1133">Transmembrane helix</keyword>
<keyword evidence="12" id="KW-0449">Lipoprotein</keyword>
<dbReference type="PANTHER" id="PTHR33048">
    <property type="entry name" value="PTH11-LIKE INTEGRAL MEMBRANE PROTEIN (AFU_ORTHOLOGUE AFUA_5G11245)"/>
    <property type="match status" value="1"/>
</dbReference>
<evidence type="ECO:0000256" key="13">
    <source>
        <dbReference type="ARBA" id="ARBA00038359"/>
    </source>
</evidence>
<evidence type="ECO:0000256" key="6">
    <source>
        <dbReference type="ARBA" id="ARBA00022622"/>
    </source>
</evidence>
<evidence type="ECO:0000313" key="20">
    <source>
        <dbReference type="Proteomes" id="UP000070501"/>
    </source>
</evidence>
<dbReference type="GO" id="GO:0046872">
    <property type="term" value="F:metal ion binding"/>
    <property type="evidence" value="ECO:0007669"/>
    <property type="project" value="UniProtKB-UniRule"/>
</dbReference>
<feature type="transmembrane region" description="Helical" evidence="16">
    <location>
        <begin position="295"/>
        <end position="314"/>
    </location>
</feature>
<feature type="transmembrane region" description="Helical" evidence="16">
    <location>
        <begin position="105"/>
        <end position="126"/>
    </location>
</feature>
<feature type="chain" id="PRO_5007292696" description="CFEM domain-containing protein" evidence="17">
    <location>
        <begin position="22"/>
        <end position="474"/>
    </location>
</feature>
<reference evidence="20" key="1">
    <citation type="submission" date="2016-02" db="EMBL/GenBank/DDBJ databases">
        <title>Draft genome sequence of Microdochium bolleyi, a fungal endophyte of beachgrass.</title>
        <authorList>
            <consortium name="DOE Joint Genome Institute"/>
            <person name="David A.S."/>
            <person name="May G."/>
            <person name="Haridas S."/>
            <person name="Lim J."/>
            <person name="Wang M."/>
            <person name="Labutti K."/>
            <person name="Lipzen A."/>
            <person name="Barry K."/>
            <person name="Grigoriev I.V."/>
        </authorList>
    </citation>
    <scope>NUCLEOTIDE SEQUENCE [LARGE SCALE GENOMIC DNA]</scope>
    <source>
        <strain evidence="20">J235TASD1</strain>
    </source>
</reference>
<evidence type="ECO:0000256" key="12">
    <source>
        <dbReference type="ARBA" id="ARBA00023288"/>
    </source>
</evidence>
<dbReference type="InterPro" id="IPR049326">
    <property type="entry name" value="Rhodopsin_dom_fungi"/>
</dbReference>
<sequence>MEVRRLCLATFLVFLTSTVAGRLDSVAELVAVAPACTRLCIVNAFAAKGCNGTDLKACLCADIALQADLSECVQTTCPFADQVVAGKIETEICDGFPKESRSWEVIGVTTAGCVIVFPIILLRLYSRTHYATGLSGDDFATIAAAVLLAVLASINLYNARIGFGMHYWTVPAEMGTLILKLFYFNTIVYMVLLVVGKMAILLVYLRIFPGSTFRHITYALIGFLAVHGVIYALLTTLQCIPIDSIWDRLITDRRCIDVNAVVYSSGILSILEDIVILILPMKQVWQLNIRRHRRIVLVGLFSVGSFACLTSMIRMKYAVAYSTTFDATWDGVDIVVWSAVEQFCALLCGSFPALRPLFVDVLARSQSSTSNELVCVQAQRQSAGSKTPVSSGGPMQQSHSDATMHAHKPTPAPDAILVTSTVSVRAQSGTWLEEGSESDGHGLPDEGAKHCLESTLYTEDYMELCNAFSTSLDV</sequence>
<dbReference type="PROSITE" id="PS52012">
    <property type="entry name" value="CFEM"/>
    <property type="match status" value="1"/>
</dbReference>
<dbReference type="GO" id="GO:0005576">
    <property type="term" value="C:extracellular region"/>
    <property type="evidence" value="ECO:0007669"/>
    <property type="project" value="UniProtKB-SubCell"/>
</dbReference>
<keyword evidence="10 16" id="KW-0472">Membrane</keyword>
<keyword evidence="6" id="KW-0325">Glycoprotein</keyword>
<keyword evidence="11 14" id="KW-1015">Disulfide bond</keyword>
<accession>A0A136II30</accession>
<dbReference type="EMBL" id="KQ964372">
    <property type="protein sequence ID" value="KXJ84636.1"/>
    <property type="molecule type" value="Genomic_DNA"/>
</dbReference>
<feature type="binding site" description="axial binding residue" evidence="14">
    <location>
        <position position="54"/>
    </location>
    <ligand>
        <name>heme</name>
        <dbReference type="ChEBI" id="CHEBI:30413"/>
    </ligand>
    <ligandPart>
        <name>Fe</name>
        <dbReference type="ChEBI" id="CHEBI:18248"/>
    </ligandPart>
</feature>
<comment type="caution">
    <text evidence="14">Lacks conserved residue(s) required for the propagation of feature annotation.</text>
</comment>
<organism evidence="19 20">
    <name type="scientific">Microdochium bolleyi</name>
    <dbReference type="NCBI Taxonomy" id="196109"/>
    <lineage>
        <taxon>Eukaryota</taxon>
        <taxon>Fungi</taxon>
        <taxon>Dikarya</taxon>
        <taxon>Ascomycota</taxon>
        <taxon>Pezizomycotina</taxon>
        <taxon>Sordariomycetes</taxon>
        <taxon>Xylariomycetidae</taxon>
        <taxon>Xylariales</taxon>
        <taxon>Microdochiaceae</taxon>
        <taxon>Microdochium</taxon>
    </lineage>
</organism>
<evidence type="ECO:0000256" key="7">
    <source>
        <dbReference type="ARBA" id="ARBA00022692"/>
    </source>
</evidence>
<dbReference type="InParanoid" id="A0A136II30"/>
<evidence type="ECO:0000256" key="16">
    <source>
        <dbReference type="SAM" id="Phobius"/>
    </source>
</evidence>
<dbReference type="GO" id="GO:0098552">
    <property type="term" value="C:side of membrane"/>
    <property type="evidence" value="ECO:0007669"/>
    <property type="project" value="UniProtKB-KW"/>
</dbReference>
<dbReference type="PANTHER" id="PTHR33048:SF131">
    <property type="entry name" value="INTEGRAL MEMBRANE PROTEIN"/>
    <property type="match status" value="1"/>
</dbReference>
<evidence type="ECO:0000256" key="9">
    <source>
        <dbReference type="ARBA" id="ARBA00022989"/>
    </source>
</evidence>
<protein>
    <recommendedName>
        <fullName evidence="18">CFEM domain-containing protein</fullName>
    </recommendedName>
</protein>
<dbReference type="InterPro" id="IPR008427">
    <property type="entry name" value="Extracellular_membr_CFEM_dom"/>
</dbReference>
<evidence type="ECO:0000256" key="4">
    <source>
        <dbReference type="ARBA" id="ARBA00010031"/>
    </source>
</evidence>
<comment type="similarity">
    <text evidence="4">Belongs to the RBT5 family.</text>
</comment>
<proteinExistence type="inferred from homology"/>
<feature type="transmembrane region" description="Helical" evidence="16">
    <location>
        <begin position="138"/>
        <end position="157"/>
    </location>
</feature>
<evidence type="ECO:0000256" key="11">
    <source>
        <dbReference type="ARBA" id="ARBA00023157"/>
    </source>
</evidence>
<feature type="transmembrane region" description="Helical" evidence="16">
    <location>
        <begin position="177"/>
        <end position="204"/>
    </location>
</feature>
<evidence type="ECO:0000259" key="18">
    <source>
        <dbReference type="PROSITE" id="PS52012"/>
    </source>
</evidence>
<dbReference type="OrthoDB" id="5342292at2759"/>
<feature type="transmembrane region" description="Helical" evidence="16">
    <location>
        <begin position="216"/>
        <end position="240"/>
    </location>
</feature>
<feature type="region of interest" description="Disordered" evidence="15">
    <location>
        <begin position="384"/>
        <end position="408"/>
    </location>
</feature>
<keyword evidence="6" id="KW-0336">GPI-anchor</keyword>
<feature type="compositionally biased region" description="Polar residues" evidence="15">
    <location>
        <begin position="384"/>
        <end position="401"/>
    </location>
</feature>
<keyword evidence="8 17" id="KW-0732">Signal</keyword>
<name>A0A136II30_9PEZI</name>
<evidence type="ECO:0000256" key="2">
    <source>
        <dbReference type="ARBA" id="ARBA00004589"/>
    </source>
</evidence>
<dbReference type="InterPro" id="IPR052337">
    <property type="entry name" value="SAT4-like"/>
</dbReference>
<dbReference type="Pfam" id="PF05730">
    <property type="entry name" value="CFEM"/>
    <property type="match status" value="1"/>
</dbReference>
<comment type="similarity">
    <text evidence="13">Belongs to the SAT4 family.</text>
</comment>
<dbReference type="SMART" id="SM00747">
    <property type="entry name" value="CFEM"/>
    <property type="match status" value="1"/>
</dbReference>
<dbReference type="Pfam" id="PF20684">
    <property type="entry name" value="Fung_rhodopsin"/>
    <property type="match status" value="1"/>
</dbReference>
<keyword evidence="5" id="KW-0964">Secreted</keyword>
<dbReference type="Proteomes" id="UP000070501">
    <property type="component" value="Unassembled WGS sequence"/>
</dbReference>
<evidence type="ECO:0000256" key="5">
    <source>
        <dbReference type="ARBA" id="ARBA00022525"/>
    </source>
</evidence>
<dbReference type="AlphaFoldDB" id="A0A136II30"/>
<keyword evidence="14" id="KW-0479">Metal-binding</keyword>
<evidence type="ECO:0000256" key="17">
    <source>
        <dbReference type="SAM" id="SignalP"/>
    </source>
</evidence>
<feature type="transmembrane region" description="Helical" evidence="16">
    <location>
        <begin position="260"/>
        <end position="279"/>
    </location>
</feature>